<comment type="caution">
    <text evidence="2">The sequence shown here is derived from an EMBL/GenBank/DDBJ whole genome shotgun (WGS) entry which is preliminary data.</text>
</comment>
<accession>A0A5M3MBB5</accession>
<organism evidence="2 3">
    <name type="scientific">Coniophora puteana (strain RWD-64-598)</name>
    <name type="common">Brown rot fungus</name>
    <dbReference type="NCBI Taxonomy" id="741705"/>
    <lineage>
        <taxon>Eukaryota</taxon>
        <taxon>Fungi</taxon>
        <taxon>Dikarya</taxon>
        <taxon>Basidiomycota</taxon>
        <taxon>Agaricomycotina</taxon>
        <taxon>Agaricomycetes</taxon>
        <taxon>Agaricomycetidae</taxon>
        <taxon>Boletales</taxon>
        <taxon>Coniophorineae</taxon>
        <taxon>Coniophoraceae</taxon>
        <taxon>Coniophora</taxon>
    </lineage>
</organism>
<evidence type="ECO:0000313" key="3">
    <source>
        <dbReference type="Proteomes" id="UP000053558"/>
    </source>
</evidence>
<name>A0A5M3MBB5_CONPW</name>
<dbReference type="Pfam" id="PF12937">
    <property type="entry name" value="F-box-like"/>
    <property type="match status" value="1"/>
</dbReference>
<reference evidence="3" key="1">
    <citation type="journal article" date="2012" name="Science">
        <title>The Paleozoic origin of enzymatic lignin decomposition reconstructed from 31 fungal genomes.</title>
        <authorList>
            <person name="Floudas D."/>
            <person name="Binder M."/>
            <person name="Riley R."/>
            <person name="Barry K."/>
            <person name="Blanchette R.A."/>
            <person name="Henrissat B."/>
            <person name="Martinez A.T."/>
            <person name="Otillar R."/>
            <person name="Spatafora J.W."/>
            <person name="Yadav J.S."/>
            <person name="Aerts A."/>
            <person name="Benoit I."/>
            <person name="Boyd A."/>
            <person name="Carlson A."/>
            <person name="Copeland A."/>
            <person name="Coutinho P.M."/>
            <person name="de Vries R.P."/>
            <person name="Ferreira P."/>
            <person name="Findley K."/>
            <person name="Foster B."/>
            <person name="Gaskell J."/>
            <person name="Glotzer D."/>
            <person name="Gorecki P."/>
            <person name="Heitman J."/>
            <person name="Hesse C."/>
            <person name="Hori C."/>
            <person name="Igarashi K."/>
            <person name="Jurgens J.A."/>
            <person name="Kallen N."/>
            <person name="Kersten P."/>
            <person name="Kohler A."/>
            <person name="Kuees U."/>
            <person name="Kumar T.K.A."/>
            <person name="Kuo A."/>
            <person name="LaButti K."/>
            <person name="Larrondo L.F."/>
            <person name="Lindquist E."/>
            <person name="Ling A."/>
            <person name="Lombard V."/>
            <person name="Lucas S."/>
            <person name="Lundell T."/>
            <person name="Martin R."/>
            <person name="McLaughlin D.J."/>
            <person name="Morgenstern I."/>
            <person name="Morin E."/>
            <person name="Murat C."/>
            <person name="Nagy L.G."/>
            <person name="Nolan M."/>
            <person name="Ohm R.A."/>
            <person name="Patyshakuliyeva A."/>
            <person name="Rokas A."/>
            <person name="Ruiz-Duenas F.J."/>
            <person name="Sabat G."/>
            <person name="Salamov A."/>
            <person name="Samejima M."/>
            <person name="Schmutz J."/>
            <person name="Slot J.C."/>
            <person name="St John F."/>
            <person name="Stenlid J."/>
            <person name="Sun H."/>
            <person name="Sun S."/>
            <person name="Syed K."/>
            <person name="Tsang A."/>
            <person name="Wiebenga A."/>
            <person name="Young D."/>
            <person name="Pisabarro A."/>
            <person name="Eastwood D.C."/>
            <person name="Martin F."/>
            <person name="Cullen D."/>
            <person name="Grigoriev I.V."/>
            <person name="Hibbett D.S."/>
        </authorList>
    </citation>
    <scope>NUCLEOTIDE SEQUENCE [LARGE SCALE GENOMIC DNA]</scope>
    <source>
        <strain evidence="3">RWD-64-598 SS2</strain>
    </source>
</reference>
<keyword evidence="3" id="KW-1185">Reference proteome</keyword>
<dbReference type="RefSeq" id="XP_007772951.1">
    <property type="nucleotide sequence ID" value="XM_007774761.1"/>
</dbReference>
<dbReference type="KEGG" id="cput:CONPUDRAFT_157727"/>
<evidence type="ECO:0000313" key="2">
    <source>
        <dbReference type="EMBL" id="EIW76539.1"/>
    </source>
</evidence>
<dbReference type="InterPro" id="IPR032675">
    <property type="entry name" value="LRR_dom_sf"/>
</dbReference>
<protein>
    <recommendedName>
        <fullName evidence="1">F-box domain-containing protein</fullName>
    </recommendedName>
</protein>
<dbReference type="Gene3D" id="1.20.1280.50">
    <property type="match status" value="1"/>
</dbReference>
<evidence type="ECO:0000259" key="1">
    <source>
        <dbReference type="Pfam" id="PF12937"/>
    </source>
</evidence>
<proteinExistence type="predicted"/>
<dbReference type="Gene3D" id="3.80.10.10">
    <property type="entry name" value="Ribonuclease Inhibitor"/>
    <property type="match status" value="1"/>
</dbReference>
<dbReference type="EMBL" id="JH711585">
    <property type="protein sequence ID" value="EIW76539.1"/>
    <property type="molecule type" value="Genomic_DNA"/>
</dbReference>
<sequence length="410" mass="45641">MLAEMSLVKQNLENICSAVTASIQQLSGSMTSYSRFVAAVTRLPDEILSEIFERACAPSDMSFTSSGHTSWRDASLTSHRLVCADVSQVCQRWRRVALATPRLWTAFSLNVHKRTIWALPIPLEMIERASSMPVFLSFTLRASDYENIPPLAITDGGSNIALGKVKGVDVDAYSTMHISDILDWLPAFPRLQRLRLKGVSTRNWPWDEPPSWLRRLTHLHLKLTDLRSAETLLAAPGGAWDSLVSLTLEDAGVLDPLPILTSFPRLEELFLLSAMSLAANPNQGGGGGGTQPPIVVHARLRRLSLCIRARQRVAPFFAGMALPALRRLGVCAETGEWMHAGALVLDALVERSRCRLESLVLSAVHTPFARETRELAERFGERWGVPDVRVNWGEREEMRYVEACKADWYS</sequence>
<dbReference type="GeneID" id="19203808"/>
<feature type="domain" description="F-box" evidence="1">
    <location>
        <begin position="42"/>
        <end position="108"/>
    </location>
</feature>
<dbReference type="AlphaFoldDB" id="A0A5M3MBB5"/>
<dbReference type="OrthoDB" id="3219769at2759"/>
<gene>
    <name evidence="2" type="ORF">CONPUDRAFT_157727</name>
</gene>
<dbReference type="InterPro" id="IPR001810">
    <property type="entry name" value="F-box_dom"/>
</dbReference>
<dbReference type="Proteomes" id="UP000053558">
    <property type="component" value="Unassembled WGS sequence"/>
</dbReference>
<dbReference type="SUPFAM" id="SSF52058">
    <property type="entry name" value="L domain-like"/>
    <property type="match status" value="1"/>
</dbReference>